<organism evidence="3 4">
    <name type="scientific">Panagrolaimus davidi</name>
    <dbReference type="NCBI Taxonomy" id="227884"/>
    <lineage>
        <taxon>Eukaryota</taxon>
        <taxon>Metazoa</taxon>
        <taxon>Ecdysozoa</taxon>
        <taxon>Nematoda</taxon>
        <taxon>Chromadorea</taxon>
        <taxon>Rhabditida</taxon>
        <taxon>Tylenchina</taxon>
        <taxon>Panagrolaimomorpha</taxon>
        <taxon>Panagrolaimoidea</taxon>
        <taxon>Panagrolaimidae</taxon>
        <taxon>Panagrolaimus</taxon>
    </lineage>
</organism>
<dbReference type="AlphaFoldDB" id="A0A914QQG2"/>
<name>A0A914QQG2_9BILA</name>
<sequence length="312" mass="35604">MNPESSLTSSTSTSQHPNIAISSRLSPKKRNMFHLRRHMEDVRFRREMEVRMYNLFKQYSPDPPKSIPENDPAYLIEREMLVFRSTTILLHAEITAEPDSEDPTKFSRYSIADRSLNGTYVNDQRAPTVSGELYLKKGDVIKFGHVNGANYKPGEYAIGNESEFIFTFEPAYEGMKYIDHTPDGNRKERKGPQAYMHLGVYSLLPHEFDLFSLVPKREGDLSVIPLPGVSNPAIIPNMTNYNLLTNLGRISEELQQLQITETEKSRIDAALFEFMCSSGLTEDQLLSNPGFHKLLHELCPSYKLPSNFTYVV</sequence>
<dbReference type="Gene3D" id="2.60.200.20">
    <property type="match status" value="1"/>
</dbReference>
<reference evidence="4" key="1">
    <citation type="submission" date="2022-11" db="UniProtKB">
        <authorList>
            <consortium name="WormBaseParasite"/>
        </authorList>
    </citation>
    <scope>IDENTIFICATION</scope>
</reference>
<accession>A0A914QQG2</accession>
<dbReference type="InterPro" id="IPR008984">
    <property type="entry name" value="SMAD_FHA_dom_sf"/>
</dbReference>
<evidence type="ECO:0000256" key="1">
    <source>
        <dbReference type="SAM" id="MobiDB-lite"/>
    </source>
</evidence>
<dbReference type="InterPro" id="IPR000253">
    <property type="entry name" value="FHA_dom"/>
</dbReference>
<keyword evidence="3" id="KW-1185">Reference proteome</keyword>
<dbReference type="PROSITE" id="PS50006">
    <property type="entry name" value="FHA_DOMAIN"/>
    <property type="match status" value="1"/>
</dbReference>
<dbReference type="Proteomes" id="UP000887578">
    <property type="component" value="Unplaced"/>
</dbReference>
<evidence type="ECO:0000313" key="4">
    <source>
        <dbReference type="WBParaSite" id="PDA_v2.g5985.t1"/>
    </source>
</evidence>
<feature type="compositionally biased region" description="Low complexity" evidence="1">
    <location>
        <begin position="1"/>
        <end position="14"/>
    </location>
</feature>
<proteinExistence type="predicted"/>
<dbReference type="Pfam" id="PF00498">
    <property type="entry name" value="FHA"/>
    <property type="match status" value="1"/>
</dbReference>
<feature type="domain" description="FHA" evidence="2">
    <location>
        <begin position="91"/>
        <end position="126"/>
    </location>
</feature>
<dbReference type="SUPFAM" id="SSF49879">
    <property type="entry name" value="SMAD/FHA domain"/>
    <property type="match status" value="1"/>
</dbReference>
<protein>
    <submittedName>
        <fullName evidence="4">FHA domain-containing protein</fullName>
    </submittedName>
</protein>
<dbReference type="WBParaSite" id="PDA_v2.g5985.t1">
    <property type="protein sequence ID" value="PDA_v2.g5985.t1"/>
    <property type="gene ID" value="PDA_v2.g5985"/>
</dbReference>
<feature type="region of interest" description="Disordered" evidence="1">
    <location>
        <begin position="1"/>
        <end position="22"/>
    </location>
</feature>
<evidence type="ECO:0000313" key="3">
    <source>
        <dbReference type="Proteomes" id="UP000887578"/>
    </source>
</evidence>
<evidence type="ECO:0000259" key="2">
    <source>
        <dbReference type="PROSITE" id="PS50006"/>
    </source>
</evidence>